<organism evidence="2 3">
    <name type="scientific">Pedobacter westerhofensis</name>
    <dbReference type="NCBI Taxonomy" id="425512"/>
    <lineage>
        <taxon>Bacteria</taxon>
        <taxon>Pseudomonadati</taxon>
        <taxon>Bacteroidota</taxon>
        <taxon>Sphingobacteriia</taxon>
        <taxon>Sphingobacteriales</taxon>
        <taxon>Sphingobacteriaceae</taxon>
        <taxon>Pedobacter</taxon>
    </lineage>
</organism>
<dbReference type="InterPro" id="IPR037523">
    <property type="entry name" value="VOC_core"/>
</dbReference>
<keyword evidence="2" id="KW-0456">Lyase</keyword>
<dbReference type="PANTHER" id="PTHR35006">
    <property type="entry name" value="GLYOXALASE FAMILY PROTEIN (AFU_ORTHOLOGUE AFUA_5G14830)"/>
    <property type="match status" value="1"/>
</dbReference>
<name>A0A521EV03_9SPHI</name>
<feature type="domain" description="VOC" evidence="1">
    <location>
        <begin position="1"/>
        <end position="124"/>
    </location>
</feature>
<dbReference type="Gene3D" id="3.10.180.10">
    <property type="entry name" value="2,3-Dihydroxybiphenyl 1,2-Dioxygenase, domain 1"/>
    <property type="match status" value="1"/>
</dbReference>
<dbReference type="InterPro" id="IPR004360">
    <property type="entry name" value="Glyas_Fos-R_dOase_dom"/>
</dbReference>
<accession>A0A521EV03</accession>
<dbReference type="GO" id="GO:0016829">
    <property type="term" value="F:lyase activity"/>
    <property type="evidence" value="ECO:0007669"/>
    <property type="project" value="UniProtKB-KW"/>
</dbReference>
<reference evidence="2 3" key="1">
    <citation type="submission" date="2017-05" db="EMBL/GenBank/DDBJ databases">
        <authorList>
            <person name="Varghese N."/>
            <person name="Submissions S."/>
        </authorList>
    </citation>
    <scope>NUCLEOTIDE SEQUENCE [LARGE SCALE GENOMIC DNA]</scope>
    <source>
        <strain evidence="2 3">DSM 19036</strain>
    </source>
</reference>
<dbReference type="PROSITE" id="PS51819">
    <property type="entry name" value="VOC"/>
    <property type="match status" value="1"/>
</dbReference>
<dbReference type="PANTHER" id="PTHR35006:SF2">
    <property type="entry name" value="GLYOXALASE FAMILY PROTEIN (AFU_ORTHOLOGUE AFUA_5G14830)"/>
    <property type="match status" value="1"/>
</dbReference>
<dbReference type="CDD" id="cd07262">
    <property type="entry name" value="VOC_like"/>
    <property type="match status" value="1"/>
</dbReference>
<dbReference type="AlphaFoldDB" id="A0A521EV03"/>
<protein>
    <submittedName>
        <fullName evidence="2">Predicted lactoylglutathione lyase</fullName>
    </submittedName>
</protein>
<dbReference type="SUPFAM" id="SSF54593">
    <property type="entry name" value="Glyoxalase/Bleomycin resistance protein/Dihydroxybiphenyl dioxygenase"/>
    <property type="match status" value="1"/>
</dbReference>
<dbReference type="Pfam" id="PF00903">
    <property type="entry name" value="Glyoxalase"/>
    <property type="match status" value="1"/>
</dbReference>
<sequence length="125" mass="14035">MIDHVIITVNSFERSVEFYTRAFEPLGIKMNMDFEGENGHPALKGFGNGKTVFFWLKEGKSSPAGVHIGLIAEGHKQVDTFYEAAMEAGAKTIHAPRIFTEYYPGYYAAWVTDPDGYELELVHKS</sequence>
<dbReference type="Proteomes" id="UP000320300">
    <property type="component" value="Unassembled WGS sequence"/>
</dbReference>
<keyword evidence="3" id="KW-1185">Reference proteome</keyword>
<dbReference type="RefSeq" id="WP_142529584.1">
    <property type="nucleotide sequence ID" value="NZ_CBCSJO010000009.1"/>
</dbReference>
<evidence type="ECO:0000259" key="1">
    <source>
        <dbReference type="PROSITE" id="PS51819"/>
    </source>
</evidence>
<gene>
    <name evidence="2" type="ORF">SAMN06265348_109170</name>
</gene>
<dbReference type="InterPro" id="IPR029068">
    <property type="entry name" value="Glyas_Bleomycin-R_OHBP_Dase"/>
</dbReference>
<proteinExistence type="predicted"/>
<dbReference type="OrthoDB" id="9789012at2"/>
<evidence type="ECO:0000313" key="2">
    <source>
        <dbReference type="EMBL" id="SMO87753.1"/>
    </source>
</evidence>
<evidence type="ECO:0000313" key="3">
    <source>
        <dbReference type="Proteomes" id="UP000320300"/>
    </source>
</evidence>
<dbReference type="EMBL" id="FXTN01000009">
    <property type="protein sequence ID" value="SMO87753.1"/>
    <property type="molecule type" value="Genomic_DNA"/>
</dbReference>